<comment type="caution">
    <text evidence="1">The sequence shown here is derived from an EMBL/GenBank/DDBJ whole genome shotgun (WGS) entry which is preliminary data.</text>
</comment>
<accession>A0A151MNF4</accession>
<dbReference type="Proteomes" id="UP000050525">
    <property type="component" value="Unassembled WGS sequence"/>
</dbReference>
<proteinExistence type="predicted"/>
<evidence type="ECO:0000313" key="1">
    <source>
        <dbReference type="EMBL" id="KYO26068.1"/>
    </source>
</evidence>
<sequence length="79" mass="8890">MRCLHLLSSSTPVKANGYGSPSENTRFKKKIDSMLPTLAKTDISPCYRNSQEGSRCNFQVTFRLPKGKFHLASCQTCIY</sequence>
<dbReference type="AlphaFoldDB" id="A0A151MNF4"/>
<gene>
    <name evidence="1" type="ORF">Y1Q_0003827</name>
</gene>
<protein>
    <submittedName>
        <fullName evidence="1">Uncharacterized protein</fullName>
    </submittedName>
</protein>
<reference evidence="1 2" key="1">
    <citation type="journal article" date="2012" name="Genome Biol.">
        <title>Sequencing three crocodilian genomes to illuminate the evolution of archosaurs and amniotes.</title>
        <authorList>
            <person name="St John J.A."/>
            <person name="Braun E.L."/>
            <person name="Isberg S.R."/>
            <person name="Miles L.G."/>
            <person name="Chong A.Y."/>
            <person name="Gongora J."/>
            <person name="Dalzell P."/>
            <person name="Moran C."/>
            <person name="Bed'hom B."/>
            <person name="Abzhanov A."/>
            <person name="Burgess S.C."/>
            <person name="Cooksey A.M."/>
            <person name="Castoe T.A."/>
            <person name="Crawford N.G."/>
            <person name="Densmore L.D."/>
            <person name="Drew J.C."/>
            <person name="Edwards S.V."/>
            <person name="Faircloth B.C."/>
            <person name="Fujita M.K."/>
            <person name="Greenwold M.J."/>
            <person name="Hoffmann F.G."/>
            <person name="Howard J.M."/>
            <person name="Iguchi T."/>
            <person name="Janes D.E."/>
            <person name="Khan S.Y."/>
            <person name="Kohno S."/>
            <person name="de Koning A.J."/>
            <person name="Lance S.L."/>
            <person name="McCarthy F.M."/>
            <person name="McCormack J.E."/>
            <person name="Merchant M.E."/>
            <person name="Peterson D.G."/>
            <person name="Pollock D.D."/>
            <person name="Pourmand N."/>
            <person name="Raney B.J."/>
            <person name="Roessler K.A."/>
            <person name="Sanford J.R."/>
            <person name="Sawyer R.H."/>
            <person name="Schmidt C.J."/>
            <person name="Triplett E.W."/>
            <person name="Tuberville T.D."/>
            <person name="Venegas-Anaya M."/>
            <person name="Howard J.T."/>
            <person name="Jarvis E.D."/>
            <person name="Guillette L.J.Jr."/>
            <person name="Glenn T.C."/>
            <person name="Green R.E."/>
            <person name="Ray D.A."/>
        </authorList>
    </citation>
    <scope>NUCLEOTIDE SEQUENCE [LARGE SCALE GENOMIC DNA]</scope>
    <source>
        <strain evidence="1">KSC_2009_1</strain>
    </source>
</reference>
<name>A0A151MNF4_ALLMI</name>
<evidence type="ECO:0000313" key="2">
    <source>
        <dbReference type="Proteomes" id="UP000050525"/>
    </source>
</evidence>
<dbReference type="EMBL" id="AKHW03005657">
    <property type="protein sequence ID" value="KYO26068.1"/>
    <property type="molecule type" value="Genomic_DNA"/>
</dbReference>
<organism evidence="1 2">
    <name type="scientific">Alligator mississippiensis</name>
    <name type="common">American alligator</name>
    <dbReference type="NCBI Taxonomy" id="8496"/>
    <lineage>
        <taxon>Eukaryota</taxon>
        <taxon>Metazoa</taxon>
        <taxon>Chordata</taxon>
        <taxon>Craniata</taxon>
        <taxon>Vertebrata</taxon>
        <taxon>Euteleostomi</taxon>
        <taxon>Archelosauria</taxon>
        <taxon>Archosauria</taxon>
        <taxon>Crocodylia</taxon>
        <taxon>Alligatoridae</taxon>
        <taxon>Alligatorinae</taxon>
        <taxon>Alligator</taxon>
    </lineage>
</organism>
<keyword evidence="2" id="KW-1185">Reference proteome</keyword>